<gene>
    <name evidence="12" type="primary">SWEET14</name>
    <name evidence="12" type="ORF">AXF42_Ash003900</name>
</gene>
<reference evidence="12 13" key="1">
    <citation type="journal article" date="2017" name="Nature">
        <title>The Apostasia genome and the evolution of orchids.</title>
        <authorList>
            <person name="Zhang G.Q."/>
            <person name="Liu K.W."/>
            <person name="Li Z."/>
            <person name="Lohaus R."/>
            <person name="Hsiao Y.Y."/>
            <person name="Niu S.C."/>
            <person name="Wang J.Y."/>
            <person name="Lin Y.C."/>
            <person name="Xu Q."/>
            <person name="Chen L.J."/>
            <person name="Yoshida K."/>
            <person name="Fujiwara S."/>
            <person name="Wang Z.W."/>
            <person name="Zhang Y.Q."/>
            <person name="Mitsuda N."/>
            <person name="Wang M."/>
            <person name="Liu G.H."/>
            <person name="Pecoraro L."/>
            <person name="Huang H.X."/>
            <person name="Xiao X.J."/>
            <person name="Lin M."/>
            <person name="Wu X.Y."/>
            <person name="Wu W.L."/>
            <person name="Chen Y.Y."/>
            <person name="Chang S.B."/>
            <person name="Sakamoto S."/>
            <person name="Ohme-Takagi M."/>
            <person name="Yagi M."/>
            <person name="Zeng S.J."/>
            <person name="Shen C.Y."/>
            <person name="Yeh C.M."/>
            <person name="Luo Y.B."/>
            <person name="Tsai W.C."/>
            <person name="Van de Peer Y."/>
            <person name="Liu Z.J."/>
        </authorList>
    </citation>
    <scope>NUCLEOTIDE SEQUENCE [LARGE SCALE GENOMIC DNA]</scope>
    <source>
        <strain evidence="13">cv. Shenzhen</strain>
        <tissue evidence="12">Stem</tissue>
    </source>
</reference>
<sequence length="257" mass="29376">MAGLPLHNPWALAAGILGNIASIMVFLVPISTFYRIYKKKSTEEFQSVPYVVALFSAMLWLYYAFIKTNEILLIMVNSFGVIMESMYIIIFLFYAHEKARIYAVKIITFLIVGVFSLIVLATLFLVRGHEKRVEVIGWICVAFAVSVFAAPLSIMKQVIETKSVEFLQFHLSFFLTLSAITWFLYGFLIRDKYVMLPNVLGFIFGSAQMILHVIYKKKPTDCCMNKSLETINKPEKNDDQKINSCEWAKNNDMTSPV</sequence>
<evidence type="ECO:0000256" key="4">
    <source>
        <dbReference type="ARBA" id="ARBA00022475"/>
    </source>
</evidence>
<evidence type="ECO:0000256" key="6">
    <source>
        <dbReference type="ARBA" id="ARBA00022692"/>
    </source>
</evidence>
<keyword evidence="9 11" id="KW-0472">Membrane</keyword>
<evidence type="ECO:0000256" key="11">
    <source>
        <dbReference type="RuleBase" id="RU910715"/>
    </source>
</evidence>
<comment type="function">
    <text evidence="10">Mediates both low-affinity uptake and efflux of sugar across the plasma membrane.</text>
</comment>
<evidence type="ECO:0000256" key="9">
    <source>
        <dbReference type="ARBA" id="ARBA00023136"/>
    </source>
</evidence>
<feature type="transmembrane region" description="Helical" evidence="11">
    <location>
        <begin position="166"/>
        <end position="188"/>
    </location>
</feature>
<evidence type="ECO:0000256" key="2">
    <source>
        <dbReference type="ARBA" id="ARBA00007809"/>
    </source>
</evidence>
<keyword evidence="8 11" id="KW-1133">Transmembrane helix</keyword>
<feature type="transmembrane region" description="Helical" evidence="11">
    <location>
        <begin position="12"/>
        <end position="36"/>
    </location>
</feature>
<evidence type="ECO:0000313" key="12">
    <source>
        <dbReference type="EMBL" id="PKA55263.1"/>
    </source>
</evidence>
<dbReference type="Proteomes" id="UP000236161">
    <property type="component" value="Unassembled WGS sequence"/>
</dbReference>
<evidence type="ECO:0000256" key="1">
    <source>
        <dbReference type="ARBA" id="ARBA00004651"/>
    </source>
</evidence>
<evidence type="ECO:0000313" key="13">
    <source>
        <dbReference type="Proteomes" id="UP000236161"/>
    </source>
</evidence>
<accession>A0A2I0AI80</accession>
<dbReference type="EMBL" id="KZ451980">
    <property type="protein sequence ID" value="PKA55263.1"/>
    <property type="molecule type" value="Genomic_DNA"/>
</dbReference>
<dbReference type="FunFam" id="1.20.1280.290:FF:000001">
    <property type="entry name" value="Bidirectional sugar transporter SWEET"/>
    <property type="match status" value="1"/>
</dbReference>
<keyword evidence="3 11" id="KW-0813">Transport</keyword>
<keyword evidence="13" id="KW-1185">Reference proteome</keyword>
<comment type="function">
    <text evidence="11">Mediates both low-affinity uptake and efflux of sugar across the membrane.</text>
</comment>
<dbReference type="Pfam" id="PF03083">
    <property type="entry name" value="MtN3_slv"/>
    <property type="match status" value="2"/>
</dbReference>
<evidence type="ECO:0000256" key="8">
    <source>
        <dbReference type="ARBA" id="ARBA00022989"/>
    </source>
</evidence>
<evidence type="ECO:0000256" key="5">
    <source>
        <dbReference type="ARBA" id="ARBA00022597"/>
    </source>
</evidence>
<protein>
    <recommendedName>
        <fullName evidence="11">Bidirectional sugar transporter SWEET</fullName>
    </recommendedName>
</protein>
<proteinExistence type="inferred from homology"/>
<name>A0A2I0AI80_9ASPA</name>
<keyword evidence="4" id="KW-1003">Cell membrane</keyword>
<organism evidence="12 13">
    <name type="scientific">Apostasia shenzhenica</name>
    <dbReference type="NCBI Taxonomy" id="1088818"/>
    <lineage>
        <taxon>Eukaryota</taxon>
        <taxon>Viridiplantae</taxon>
        <taxon>Streptophyta</taxon>
        <taxon>Embryophyta</taxon>
        <taxon>Tracheophyta</taxon>
        <taxon>Spermatophyta</taxon>
        <taxon>Magnoliopsida</taxon>
        <taxon>Liliopsida</taxon>
        <taxon>Asparagales</taxon>
        <taxon>Orchidaceae</taxon>
        <taxon>Apostasioideae</taxon>
        <taxon>Apostasia</taxon>
    </lineage>
</organism>
<feature type="transmembrane region" description="Helical" evidence="11">
    <location>
        <begin position="194"/>
        <end position="215"/>
    </location>
</feature>
<feature type="transmembrane region" description="Helical" evidence="11">
    <location>
        <begin position="135"/>
        <end position="154"/>
    </location>
</feature>
<keyword evidence="7" id="KW-0677">Repeat</keyword>
<dbReference type="GO" id="GO:0005886">
    <property type="term" value="C:plasma membrane"/>
    <property type="evidence" value="ECO:0007669"/>
    <property type="project" value="UniProtKB-SubCell"/>
</dbReference>
<dbReference type="PANTHER" id="PTHR10791">
    <property type="entry name" value="RAG1-ACTIVATING PROTEIN 1"/>
    <property type="match status" value="1"/>
</dbReference>
<dbReference type="Gene3D" id="1.20.1280.290">
    <property type="match status" value="2"/>
</dbReference>
<dbReference type="AlphaFoldDB" id="A0A2I0AI80"/>
<dbReference type="FunFam" id="1.20.1280.290:FF:000003">
    <property type="entry name" value="Bidirectional sugar transporter SWEET"/>
    <property type="match status" value="1"/>
</dbReference>
<feature type="transmembrane region" description="Helical" evidence="11">
    <location>
        <begin position="48"/>
        <end position="65"/>
    </location>
</feature>
<evidence type="ECO:0000256" key="7">
    <source>
        <dbReference type="ARBA" id="ARBA00022737"/>
    </source>
</evidence>
<evidence type="ECO:0000256" key="10">
    <source>
        <dbReference type="ARBA" id="ARBA00037238"/>
    </source>
</evidence>
<comment type="similarity">
    <text evidence="2 11">Belongs to the SWEET sugar transporter family.</text>
</comment>
<dbReference type="OrthoDB" id="409725at2759"/>
<keyword evidence="6 11" id="KW-0812">Transmembrane</keyword>
<dbReference type="InterPro" id="IPR047664">
    <property type="entry name" value="SWEET"/>
</dbReference>
<feature type="transmembrane region" description="Helical" evidence="11">
    <location>
        <begin position="71"/>
        <end position="94"/>
    </location>
</feature>
<keyword evidence="5 11" id="KW-0762">Sugar transport</keyword>
<comment type="subcellular location">
    <subcellularLocation>
        <location evidence="1 11">Cell membrane</location>
        <topology evidence="1 11">Multi-pass membrane protein</topology>
    </subcellularLocation>
</comment>
<dbReference type="InterPro" id="IPR004316">
    <property type="entry name" value="SWEET_rpt"/>
</dbReference>
<feature type="transmembrane region" description="Helical" evidence="11">
    <location>
        <begin position="106"/>
        <end position="129"/>
    </location>
</feature>
<dbReference type="PANTHER" id="PTHR10791:SF22">
    <property type="entry name" value="BIDIRECTIONAL SUGAR TRANSPORTER SWEET11"/>
    <property type="match status" value="1"/>
</dbReference>
<evidence type="ECO:0000256" key="3">
    <source>
        <dbReference type="ARBA" id="ARBA00022448"/>
    </source>
</evidence>
<dbReference type="GO" id="GO:0051119">
    <property type="term" value="F:sugar transmembrane transporter activity"/>
    <property type="evidence" value="ECO:0007669"/>
    <property type="project" value="InterPro"/>
</dbReference>